<dbReference type="EnsemblPlants" id="ORUFI02G03160.1">
    <property type="protein sequence ID" value="ORUFI02G03160.1"/>
    <property type="gene ID" value="ORUFI02G03160"/>
</dbReference>
<accession>A0A0E0N9K9</accession>
<evidence type="ECO:0000259" key="1">
    <source>
        <dbReference type="Pfam" id="PF24964"/>
    </source>
</evidence>
<dbReference type="OMA" id="VITICDV"/>
<proteinExistence type="predicted"/>
<organism evidence="2 3">
    <name type="scientific">Oryza rufipogon</name>
    <name type="common">Brownbeard rice</name>
    <name type="synonym">Asian wild rice</name>
    <dbReference type="NCBI Taxonomy" id="4529"/>
    <lineage>
        <taxon>Eukaryota</taxon>
        <taxon>Viridiplantae</taxon>
        <taxon>Streptophyta</taxon>
        <taxon>Embryophyta</taxon>
        <taxon>Tracheophyta</taxon>
        <taxon>Spermatophyta</taxon>
        <taxon>Magnoliopsida</taxon>
        <taxon>Liliopsida</taxon>
        <taxon>Poales</taxon>
        <taxon>Poaceae</taxon>
        <taxon>BOP clade</taxon>
        <taxon>Oryzoideae</taxon>
        <taxon>Oryzeae</taxon>
        <taxon>Oryzinae</taxon>
        <taxon>Oryza</taxon>
    </lineage>
</organism>
<dbReference type="HOGENOM" id="CLU_1838423_0_0_1"/>
<dbReference type="Gramene" id="ORUFI02G03160.1">
    <property type="protein sequence ID" value="ORUFI02G03160.1"/>
    <property type="gene ID" value="ORUFI02G03160"/>
</dbReference>
<dbReference type="Proteomes" id="UP000008022">
    <property type="component" value="Unassembled WGS sequence"/>
</dbReference>
<evidence type="ECO:0000313" key="3">
    <source>
        <dbReference type="Proteomes" id="UP000008022"/>
    </source>
</evidence>
<sequence>MEKVKLMMTAWCIDGDNNLLRCQQKNVITICDVGPSVKKWRYYPDDLKIAIYLQLLAKTDPLVLQRGVTKAVALNFDLPVRAVQQVWRSGQDYGGIEGVINKLHTSCGCKRVQIDMESIRDVPLRDRTTIQDLANVLGVK</sequence>
<dbReference type="AlphaFoldDB" id="A0A0E0N9K9"/>
<reference evidence="2" key="2">
    <citation type="submission" date="2015-06" db="UniProtKB">
        <authorList>
            <consortium name="EnsemblPlants"/>
        </authorList>
    </citation>
    <scope>IDENTIFICATION</scope>
</reference>
<dbReference type="PANTHER" id="PTHR33889:SF7">
    <property type="entry name" value="OS04G0681850 PROTEIN"/>
    <property type="match status" value="1"/>
</dbReference>
<dbReference type="Pfam" id="PF24964">
    <property type="entry name" value="DUF7769"/>
    <property type="match status" value="1"/>
</dbReference>
<protein>
    <recommendedName>
        <fullName evidence="1">DUF7769 domain-containing protein</fullName>
    </recommendedName>
</protein>
<dbReference type="InterPro" id="IPR056671">
    <property type="entry name" value="DUF7769"/>
</dbReference>
<feature type="domain" description="DUF7769" evidence="1">
    <location>
        <begin position="47"/>
        <end position="91"/>
    </location>
</feature>
<evidence type="ECO:0000313" key="2">
    <source>
        <dbReference type="EnsemblPlants" id="ORUFI02G03160.1"/>
    </source>
</evidence>
<dbReference type="PANTHER" id="PTHR33889">
    <property type="entry name" value="OS04G0681850 PROTEIN"/>
    <property type="match status" value="1"/>
</dbReference>
<name>A0A0E0N9K9_ORYRU</name>
<reference evidence="3" key="1">
    <citation type="submission" date="2013-06" db="EMBL/GenBank/DDBJ databases">
        <authorList>
            <person name="Zhao Q."/>
        </authorList>
    </citation>
    <scope>NUCLEOTIDE SEQUENCE</scope>
    <source>
        <strain evidence="3">cv. W1943</strain>
    </source>
</reference>
<keyword evidence="3" id="KW-1185">Reference proteome</keyword>